<gene>
    <name evidence="2" type="ORF">PAXRUDRAFT_803046</name>
</gene>
<feature type="compositionally biased region" description="Low complexity" evidence="1">
    <location>
        <begin position="104"/>
        <end position="119"/>
    </location>
</feature>
<name>A0A0D0DQ38_9AGAM</name>
<evidence type="ECO:0000313" key="3">
    <source>
        <dbReference type="Proteomes" id="UP000054538"/>
    </source>
</evidence>
<proteinExistence type="predicted"/>
<reference evidence="3" key="2">
    <citation type="submission" date="2015-01" db="EMBL/GenBank/DDBJ databases">
        <title>Evolutionary Origins and Diversification of the Mycorrhizal Mutualists.</title>
        <authorList>
            <consortium name="DOE Joint Genome Institute"/>
            <consortium name="Mycorrhizal Genomics Consortium"/>
            <person name="Kohler A."/>
            <person name="Kuo A."/>
            <person name="Nagy L.G."/>
            <person name="Floudas D."/>
            <person name="Copeland A."/>
            <person name="Barry K.W."/>
            <person name="Cichocki N."/>
            <person name="Veneault-Fourrey C."/>
            <person name="LaButti K."/>
            <person name="Lindquist E.A."/>
            <person name="Lipzen A."/>
            <person name="Lundell T."/>
            <person name="Morin E."/>
            <person name="Murat C."/>
            <person name="Riley R."/>
            <person name="Ohm R."/>
            <person name="Sun H."/>
            <person name="Tunlid A."/>
            <person name="Henrissat B."/>
            <person name="Grigoriev I.V."/>
            <person name="Hibbett D.S."/>
            <person name="Martin F."/>
        </authorList>
    </citation>
    <scope>NUCLEOTIDE SEQUENCE [LARGE SCALE GENOMIC DNA]</scope>
    <source>
        <strain evidence="3">Ve08.2h10</strain>
    </source>
</reference>
<protein>
    <submittedName>
        <fullName evidence="2">Uncharacterized protein</fullName>
    </submittedName>
</protein>
<feature type="compositionally biased region" description="Polar residues" evidence="1">
    <location>
        <begin position="120"/>
        <end position="133"/>
    </location>
</feature>
<sequence>MKPFQNNGWGYYEKIHEIFPSGGATGRSAFNASRSALPGITESMDMVPVSPSPAVTKTSSENATDSSGTNNSAFSSGQLAPPINYYCLNKCTLSTMSPYDNSSVASPSLLPSSSRPPVSTASTTSHQTGSKCSKVSAASGVRETKMSSAVALVGIQGSIIHLAEMVKTSFLDPNIVVWEATAMLYADKEVFPEHQ</sequence>
<keyword evidence="3" id="KW-1185">Reference proteome</keyword>
<dbReference type="EMBL" id="KN825570">
    <property type="protein sequence ID" value="KIK85024.1"/>
    <property type="molecule type" value="Genomic_DNA"/>
</dbReference>
<evidence type="ECO:0000313" key="2">
    <source>
        <dbReference type="EMBL" id="KIK85024.1"/>
    </source>
</evidence>
<dbReference type="InParanoid" id="A0A0D0DQ38"/>
<feature type="region of interest" description="Disordered" evidence="1">
    <location>
        <begin position="104"/>
        <end position="138"/>
    </location>
</feature>
<accession>A0A0D0DQ38</accession>
<dbReference type="Proteomes" id="UP000054538">
    <property type="component" value="Unassembled WGS sequence"/>
</dbReference>
<dbReference type="AlphaFoldDB" id="A0A0D0DQ38"/>
<evidence type="ECO:0000256" key="1">
    <source>
        <dbReference type="SAM" id="MobiDB-lite"/>
    </source>
</evidence>
<organism evidence="2 3">
    <name type="scientific">Paxillus rubicundulus Ve08.2h10</name>
    <dbReference type="NCBI Taxonomy" id="930991"/>
    <lineage>
        <taxon>Eukaryota</taxon>
        <taxon>Fungi</taxon>
        <taxon>Dikarya</taxon>
        <taxon>Basidiomycota</taxon>
        <taxon>Agaricomycotina</taxon>
        <taxon>Agaricomycetes</taxon>
        <taxon>Agaricomycetidae</taxon>
        <taxon>Boletales</taxon>
        <taxon>Paxilineae</taxon>
        <taxon>Paxillaceae</taxon>
        <taxon>Paxillus</taxon>
    </lineage>
</organism>
<reference evidence="2 3" key="1">
    <citation type="submission" date="2014-04" db="EMBL/GenBank/DDBJ databases">
        <authorList>
            <consortium name="DOE Joint Genome Institute"/>
            <person name="Kuo A."/>
            <person name="Kohler A."/>
            <person name="Jargeat P."/>
            <person name="Nagy L.G."/>
            <person name="Floudas D."/>
            <person name="Copeland A."/>
            <person name="Barry K.W."/>
            <person name="Cichocki N."/>
            <person name="Veneault-Fourrey C."/>
            <person name="LaButti K."/>
            <person name="Lindquist E.A."/>
            <person name="Lipzen A."/>
            <person name="Lundell T."/>
            <person name="Morin E."/>
            <person name="Murat C."/>
            <person name="Sun H."/>
            <person name="Tunlid A."/>
            <person name="Henrissat B."/>
            <person name="Grigoriev I.V."/>
            <person name="Hibbett D.S."/>
            <person name="Martin F."/>
            <person name="Nordberg H.P."/>
            <person name="Cantor M.N."/>
            <person name="Hua S.X."/>
        </authorList>
    </citation>
    <scope>NUCLEOTIDE SEQUENCE [LARGE SCALE GENOMIC DNA]</scope>
    <source>
        <strain evidence="2 3">Ve08.2h10</strain>
    </source>
</reference>
<feature type="compositionally biased region" description="Polar residues" evidence="1">
    <location>
        <begin position="53"/>
        <end position="74"/>
    </location>
</feature>
<dbReference type="HOGENOM" id="CLU_104733_0_0_1"/>
<feature type="region of interest" description="Disordered" evidence="1">
    <location>
        <begin position="43"/>
        <end position="74"/>
    </location>
</feature>